<protein>
    <submittedName>
        <fullName evidence="1">Uncharacterized protein</fullName>
    </submittedName>
</protein>
<reference evidence="2" key="1">
    <citation type="submission" date="2016-12" db="EMBL/GenBank/DDBJ databases">
        <authorList>
            <person name="Varghese N."/>
            <person name="Submissions S."/>
        </authorList>
    </citation>
    <scope>NUCLEOTIDE SEQUENCE [LARGE SCALE GENOMIC DNA]</scope>
    <source>
        <strain evidence="2">DSM 45599</strain>
    </source>
</reference>
<keyword evidence="2" id="KW-1185">Reference proteome</keyword>
<organism evidence="1 2">
    <name type="scientific">Micromonospora cremea</name>
    <dbReference type="NCBI Taxonomy" id="709881"/>
    <lineage>
        <taxon>Bacteria</taxon>
        <taxon>Bacillati</taxon>
        <taxon>Actinomycetota</taxon>
        <taxon>Actinomycetes</taxon>
        <taxon>Micromonosporales</taxon>
        <taxon>Micromonosporaceae</taxon>
        <taxon>Micromonospora</taxon>
    </lineage>
</organism>
<dbReference type="EMBL" id="FSQT01000001">
    <property type="protein sequence ID" value="SIM88063.1"/>
    <property type="molecule type" value="Genomic_DNA"/>
</dbReference>
<sequence>MVALVAHAQRLPASNRRELARIGAELAERYAR</sequence>
<evidence type="ECO:0000313" key="1">
    <source>
        <dbReference type="EMBL" id="SIM88063.1"/>
    </source>
</evidence>
<dbReference type="Proteomes" id="UP000185124">
    <property type="component" value="Unassembled WGS sequence"/>
</dbReference>
<name>A0A1N5WSG9_9ACTN</name>
<evidence type="ECO:0000313" key="2">
    <source>
        <dbReference type="Proteomes" id="UP000185124"/>
    </source>
</evidence>
<accession>A0A1N5WSG9</accession>
<proteinExistence type="predicted"/>
<gene>
    <name evidence="1" type="ORF">SAMN04489832_2712</name>
</gene>
<dbReference type="AlphaFoldDB" id="A0A1N5WSG9"/>